<accession>A0A2P8D0N8</accession>
<sequence length="210" mass="24161">MKRKLIILLILFIGLGQFKVKAQSTEVVQLLLNVEKLSQLKQILSDLKKGYTIVSTGYNTIKNLSEGNFNIHKIFLDGLLEASPVVKKYYKVAGIVELQLLLIKEHRSAFNRFRNGNMLRPSELEYIGKVYSNLVTESLRNIDELLNVVTTGKLRMSDDERLKTIDGLYADMEDKLNFLRSFNNNTTILTIQRAKEFEETSRARRIYGIN</sequence>
<reference evidence="1 2" key="1">
    <citation type="submission" date="2018-03" db="EMBL/GenBank/DDBJ databases">
        <title>Genomic Encyclopedia of Type Strains, Phase III (KMG-III): the genomes of soil and plant-associated and newly described type strains.</title>
        <authorList>
            <person name="Whitman W."/>
        </authorList>
    </citation>
    <scope>NUCLEOTIDE SEQUENCE [LARGE SCALE GENOMIC DNA]</scope>
    <source>
        <strain evidence="1 2">CGMCC 1.12700</strain>
    </source>
</reference>
<gene>
    <name evidence="1" type="ORF">B0I18_107193</name>
</gene>
<protein>
    <recommendedName>
        <fullName evidence="3">TerB family tellurite resistance protein</fullName>
    </recommendedName>
</protein>
<evidence type="ECO:0000313" key="1">
    <source>
        <dbReference type="EMBL" id="PSK90781.1"/>
    </source>
</evidence>
<comment type="caution">
    <text evidence="1">The sequence shown here is derived from an EMBL/GenBank/DDBJ whole genome shotgun (WGS) entry which is preliminary data.</text>
</comment>
<keyword evidence="2" id="KW-1185">Reference proteome</keyword>
<dbReference type="RefSeq" id="WP_106524052.1">
    <property type="nucleotide sequence ID" value="NZ_PYGD01000007.1"/>
</dbReference>
<dbReference type="EMBL" id="PYGD01000007">
    <property type="protein sequence ID" value="PSK90781.1"/>
    <property type="molecule type" value="Genomic_DNA"/>
</dbReference>
<dbReference type="Proteomes" id="UP000240572">
    <property type="component" value="Unassembled WGS sequence"/>
</dbReference>
<proteinExistence type="predicted"/>
<evidence type="ECO:0000313" key="2">
    <source>
        <dbReference type="Proteomes" id="UP000240572"/>
    </source>
</evidence>
<evidence type="ECO:0008006" key="3">
    <source>
        <dbReference type="Google" id="ProtNLM"/>
    </source>
</evidence>
<name>A0A2P8D0N8_9BACT</name>
<dbReference type="AlphaFoldDB" id="A0A2P8D0N8"/>
<organism evidence="1 2">
    <name type="scientific">Taibaiella chishuiensis</name>
    <dbReference type="NCBI Taxonomy" id="1434707"/>
    <lineage>
        <taxon>Bacteria</taxon>
        <taxon>Pseudomonadati</taxon>
        <taxon>Bacteroidota</taxon>
        <taxon>Chitinophagia</taxon>
        <taxon>Chitinophagales</taxon>
        <taxon>Chitinophagaceae</taxon>
        <taxon>Taibaiella</taxon>
    </lineage>
</organism>
<dbReference type="OrthoDB" id="826958at2"/>